<feature type="non-terminal residue" evidence="1">
    <location>
        <position position="1"/>
    </location>
</feature>
<dbReference type="EMBL" id="BARV01028604">
    <property type="protein sequence ID" value="GAI35477.1"/>
    <property type="molecule type" value="Genomic_DNA"/>
</dbReference>
<gene>
    <name evidence="1" type="ORF">S06H3_45751</name>
</gene>
<proteinExistence type="predicted"/>
<reference evidence="1" key="1">
    <citation type="journal article" date="2014" name="Front. Microbiol.">
        <title>High frequency of phylogenetically diverse reductive dehalogenase-homologous genes in deep subseafloor sedimentary metagenomes.</title>
        <authorList>
            <person name="Kawai M."/>
            <person name="Futagami T."/>
            <person name="Toyoda A."/>
            <person name="Takaki Y."/>
            <person name="Nishi S."/>
            <person name="Hori S."/>
            <person name="Arai W."/>
            <person name="Tsubouchi T."/>
            <person name="Morono Y."/>
            <person name="Uchiyama I."/>
            <person name="Ito T."/>
            <person name="Fujiyama A."/>
            <person name="Inagaki F."/>
            <person name="Takami H."/>
        </authorList>
    </citation>
    <scope>NUCLEOTIDE SEQUENCE</scope>
    <source>
        <strain evidence="1">Expedition CK06-06</strain>
    </source>
</reference>
<organism evidence="1">
    <name type="scientific">marine sediment metagenome</name>
    <dbReference type="NCBI Taxonomy" id="412755"/>
    <lineage>
        <taxon>unclassified sequences</taxon>
        <taxon>metagenomes</taxon>
        <taxon>ecological metagenomes</taxon>
    </lineage>
</organism>
<sequence>VKEYTITNNSAFPEGNYKYTDCSGTQLTGILAIGNSVTICAIKPPKTMQGLDVEANDSLCI</sequence>
<accession>X1MUY7</accession>
<dbReference type="AlphaFoldDB" id="X1MUY7"/>
<name>X1MUY7_9ZZZZ</name>
<protein>
    <submittedName>
        <fullName evidence="1">Uncharacterized protein</fullName>
    </submittedName>
</protein>
<evidence type="ECO:0000313" key="1">
    <source>
        <dbReference type="EMBL" id="GAI35477.1"/>
    </source>
</evidence>
<comment type="caution">
    <text evidence="1">The sequence shown here is derived from an EMBL/GenBank/DDBJ whole genome shotgun (WGS) entry which is preliminary data.</text>
</comment>